<evidence type="ECO:0000313" key="3">
    <source>
        <dbReference type="EMBL" id="GEK92876.1"/>
    </source>
</evidence>
<dbReference type="Proteomes" id="UP000321230">
    <property type="component" value="Unassembled WGS sequence"/>
</dbReference>
<protein>
    <submittedName>
        <fullName evidence="3">Uncharacterized protein</fullName>
    </submittedName>
</protein>
<name>A0A511AXJ7_9PROT</name>
<keyword evidence="2" id="KW-0802">TPR repeat</keyword>
<dbReference type="OrthoDB" id="9778733at2"/>
<organism evidence="3 4">
    <name type="scientific">Gluconobacter wancherniae NBRC 103581</name>
    <dbReference type="NCBI Taxonomy" id="656744"/>
    <lineage>
        <taxon>Bacteria</taxon>
        <taxon>Pseudomonadati</taxon>
        <taxon>Pseudomonadota</taxon>
        <taxon>Alphaproteobacteria</taxon>
        <taxon>Acetobacterales</taxon>
        <taxon>Acetobacteraceae</taxon>
        <taxon>Gluconobacter</taxon>
    </lineage>
</organism>
<proteinExistence type="predicted"/>
<dbReference type="SUPFAM" id="SSF48452">
    <property type="entry name" value="TPR-like"/>
    <property type="match status" value="1"/>
</dbReference>
<dbReference type="PANTHER" id="PTHR44943:SF8">
    <property type="entry name" value="TPR REPEAT-CONTAINING PROTEIN MJ0263"/>
    <property type="match status" value="1"/>
</dbReference>
<dbReference type="Gene3D" id="1.25.40.10">
    <property type="entry name" value="Tetratricopeptide repeat domain"/>
    <property type="match status" value="1"/>
</dbReference>
<keyword evidence="1" id="KW-0677">Repeat</keyword>
<sequence length="530" mass="59095">MQTQADLAPPPHAEHAVFRDRAVKALEGNRPQEALNLLRDLPENPQNTILLARAWFLLGNYERSAEALSTVSEPIGPHPAIAFFDQAAVLGRRADLLKLLKACVARNPADYRLPELQGTILMQLGYFTEAERYIRDSISRQPEANSPRNTLSMVLYEQGKFDEALVVLEDIRKASPENWGPLCNLACILSSIGRMDEANNLYRHAIAIAPNEPSLRLNHSIAMLKSGRLAQGWTEHEWRLSLPGHTSLPYGDLLPTISPNLDLRGKRVLVTQEEGLGDTLMYLRYLPALARTGASITVWGASTLAAITRRIEGTHSVQTGGEQPQYDYHCPFISLPRAFSGTPDAMGAPVPYITPAPIKAENWKKILHRDRNLRVGLVWAGGARPENTAAYMVDRHRSLPLSALSPLADLDGISFYSLQKDAASSQIADFPGKLIDFMPQCLDMDDTAALIANLDIVVSVDTSIVHLGGGMGKKVLMMDRYNNCWRWMHDRTDSPWYPTLEIIRQTRFGDWTDVVLRVRKALQNALMLRQ</sequence>
<dbReference type="InterPro" id="IPR051685">
    <property type="entry name" value="Ycf3/AcsC/BcsC/TPR_MFPF"/>
</dbReference>
<reference evidence="3 4" key="1">
    <citation type="submission" date="2019-07" db="EMBL/GenBank/DDBJ databases">
        <title>Whole genome shotgun sequence of Gluconobacter wancherniae NBRC 103581.</title>
        <authorList>
            <person name="Hosoyama A."/>
            <person name="Uohara A."/>
            <person name="Ohji S."/>
            <person name="Ichikawa N."/>
        </authorList>
    </citation>
    <scope>NUCLEOTIDE SEQUENCE [LARGE SCALE GENOMIC DNA]</scope>
    <source>
        <strain evidence="3 4">NBRC 103581</strain>
    </source>
</reference>
<dbReference type="EMBL" id="BJUZ01000001">
    <property type="protein sequence ID" value="GEK92876.1"/>
    <property type="molecule type" value="Genomic_DNA"/>
</dbReference>
<dbReference type="Pfam" id="PF14559">
    <property type="entry name" value="TPR_19"/>
    <property type="match status" value="1"/>
</dbReference>
<dbReference type="PANTHER" id="PTHR44943">
    <property type="entry name" value="CELLULOSE SYNTHASE OPERON PROTEIN C"/>
    <property type="match status" value="1"/>
</dbReference>
<gene>
    <name evidence="3" type="ORF">GWA01_06460</name>
</gene>
<evidence type="ECO:0000256" key="1">
    <source>
        <dbReference type="ARBA" id="ARBA00022737"/>
    </source>
</evidence>
<dbReference type="Gene3D" id="3.40.50.2000">
    <property type="entry name" value="Glycogen Phosphorylase B"/>
    <property type="match status" value="1"/>
</dbReference>
<keyword evidence="4" id="KW-1185">Reference proteome</keyword>
<dbReference type="InterPro" id="IPR011990">
    <property type="entry name" value="TPR-like_helical_dom_sf"/>
</dbReference>
<accession>A0A511AXJ7</accession>
<evidence type="ECO:0000256" key="2">
    <source>
        <dbReference type="ARBA" id="ARBA00022803"/>
    </source>
</evidence>
<dbReference type="AlphaFoldDB" id="A0A511AXJ7"/>
<dbReference type="SUPFAM" id="SSF53756">
    <property type="entry name" value="UDP-Glycosyltransferase/glycogen phosphorylase"/>
    <property type="match status" value="1"/>
</dbReference>
<evidence type="ECO:0000313" key="4">
    <source>
        <dbReference type="Proteomes" id="UP000321230"/>
    </source>
</evidence>
<comment type="caution">
    <text evidence="3">The sequence shown here is derived from an EMBL/GenBank/DDBJ whole genome shotgun (WGS) entry which is preliminary data.</text>
</comment>
<dbReference type="RefSeq" id="WP_146793947.1">
    <property type="nucleotide sequence ID" value="NZ_BARC01000004.1"/>
</dbReference>